<dbReference type="CDD" id="cd17930">
    <property type="entry name" value="DEXHc_cas3"/>
    <property type="match status" value="1"/>
</dbReference>
<dbReference type="GO" id="GO:0005524">
    <property type="term" value="F:ATP binding"/>
    <property type="evidence" value="ECO:0007669"/>
    <property type="project" value="UniProtKB-KW"/>
</dbReference>
<evidence type="ECO:0000256" key="3">
    <source>
        <dbReference type="ARBA" id="ARBA00022722"/>
    </source>
</evidence>
<dbReference type="CDD" id="cd09641">
    <property type="entry name" value="Cas3''_I"/>
    <property type="match status" value="1"/>
</dbReference>
<keyword evidence="4" id="KW-0479">Metal-binding</keyword>
<dbReference type="InterPro" id="IPR011545">
    <property type="entry name" value="DEAD/DEAH_box_helicase_dom"/>
</dbReference>
<dbReference type="InterPro" id="IPR006474">
    <property type="entry name" value="Helicase_Cas3_CRISPR-ass_core"/>
</dbReference>
<dbReference type="SMART" id="SM00487">
    <property type="entry name" value="DEXDc"/>
    <property type="match status" value="1"/>
</dbReference>
<dbReference type="NCBIfam" id="TIGR01587">
    <property type="entry name" value="cas3_core"/>
    <property type="match status" value="1"/>
</dbReference>
<evidence type="ECO:0000256" key="4">
    <source>
        <dbReference type="ARBA" id="ARBA00022723"/>
    </source>
</evidence>
<proteinExistence type="inferred from homology"/>
<dbReference type="RefSeq" id="WP_181368592.1">
    <property type="nucleotide sequence ID" value="NZ_BAAACK010000006.1"/>
</dbReference>
<dbReference type="Gene3D" id="3.40.50.300">
    <property type="entry name" value="P-loop containing nucleotide triphosphate hydrolases"/>
    <property type="match status" value="2"/>
</dbReference>
<evidence type="ECO:0000256" key="8">
    <source>
        <dbReference type="ARBA" id="ARBA00022840"/>
    </source>
</evidence>
<comment type="similarity">
    <text evidence="2">In the central section; belongs to the CRISPR-associated helicase Cas3 family.</text>
</comment>
<evidence type="ECO:0000256" key="7">
    <source>
        <dbReference type="ARBA" id="ARBA00022806"/>
    </source>
</evidence>
<comment type="caution">
    <text evidence="12">The sequence shown here is derived from an EMBL/GenBank/DDBJ whole genome shotgun (WGS) entry which is preliminary data.</text>
</comment>
<name>A0A2Y9B9T6_9FIRM</name>
<evidence type="ECO:0000313" key="12">
    <source>
        <dbReference type="EMBL" id="PWJ31432.1"/>
    </source>
</evidence>
<keyword evidence="7" id="KW-0347">Helicase</keyword>
<reference evidence="12 13" key="1">
    <citation type="submission" date="2018-05" db="EMBL/GenBank/DDBJ databases">
        <title>The Hungate 1000. A catalogue of reference genomes from the rumen microbiome.</title>
        <authorList>
            <person name="Kelly W."/>
        </authorList>
    </citation>
    <scope>NUCLEOTIDE SEQUENCE [LARGE SCALE GENOMIC DNA]</scope>
    <source>
        <strain evidence="12 13">NLAE-zl-C242</strain>
    </source>
</reference>
<evidence type="ECO:0000259" key="11">
    <source>
        <dbReference type="PROSITE" id="PS51643"/>
    </source>
</evidence>
<keyword evidence="8" id="KW-0067">ATP-binding</keyword>
<feature type="domain" description="HD Cas3-type" evidence="11">
    <location>
        <begin position="32"/>
        <end position="202"/>
    </location>
</feature>
<evidence type="ECO:0000256" key="9">
    <source>
        <dbReference type="ARBA" id="ARBA00023118"/>
    </source>
</evidence>
<evidence type="ECO:0000256" key="6">
    <source>
        <dbReference type="ARBA" id="ARBA00022801"/>
    </source>
</evidence>
<dbReference type="InterPro" id="IPR054712">
    <property type="entry name" value="Cas3-like_dom"/>
</dbReference>
<dbReference type="GO" id="GO:0004518">
    <property type="term" value="F:nuclease activity"/>
    <property type="evidence" value="ECO:0007669"/>
    <property type="project" value="UniProtKB-KW"/>
</dbReference>
<evidence type="ECO:0000256" key="2">
    <source>
        <dbReference type="ARBA" id="ARBA00009046"/>
    </source>
</evidence>
<dbReference type="GO" id="GO:0051607">
    <property type="term" value="P:defense response to virus"/>
    <property type="evidence" value="ECO:0007669"/>
    <property type="project" value="UniProtKB-KW"/>
</dbReference>
<gene>
    <name evidence="12" type="ORF">A8806_102288</name>
</gene>
<dbReference type="GO" id="GO:0046872">
    <property type="term" value="F:metal ion binding"/>
    <property type="evidence" value="ECO:0007669"/>
    <property type="project" value="UniProtKB-KW"/>
</dbReference>
<dbReference type="SUPFAM" id="SSF109604">
    <property type="entry name" value="HD-domain/PDEase-like"/>
    <property type="match status" value="1"/>
</dbReference>
<evidence type="ECO:0000256" key="1">
    <source>
        <dbReference type="ARBA" id="ARBA00006847"/>
    </source>
</evidence>
<keyword evidence="9" id="KW-0051">Antiviral defense</keyword>
<evidence type="ECO:0000259" key="10">
    <source>
        <dbReference type="PROSITE" id="PS51192"/>
    </source>
</evidence>
<organism evidence="12 13">
    <name type="scientific">Faecalicatena orotica</name>
    <dbReference type="NCBI Taxonomy" id="1544"/>
    <lineage>
        <taxon>Bacteria</taxon>
        <taxon>Bacillati</taxon>
        <taxon>Bacillota</taxon>
        <taxon>Clostridia</taxon>
        <taxon>Lachnospirales</taxon>
        <taxon>Lachnospiraceae</taxon>
        <taxon>Faecalicatena</taxon>
    </lineage>
</organism>
<dbReference type="Pfam" id="PF01966">
    <property type="entry name" value="HD"/>
    <property type="match status" value="1"/>
</dbReference>
<keyword evidence="5" id="KW-0547">Nucleotide-binding</keyword>
<dbReference type="NCBIfam" id="TIGR01596">
    <property type="entry name" value="cas3_HD"/>
    <property type="match status" value="1"/>
</dbReference>
<dbReference type="InterPro" id="IPR038257">
    <property type="entry name" value="CRISPR-assoc_Cas3_HD_sf"/>
</dbReference>
<dbReference type="InterPro" id="IPR027417">
    <property type="entry name" value="P-loop_NTPase"/>
</dbReference>
<keyword evidence="13" id="KW-1185">Reference proteome</keyword>
<dbReference type="GO" id="GO:0003676">
    <property type="term" value="F:nucleic acid binding"/>
    <property type="evidence" value="ECO:0007669"/>
    <property type="project" value="InterPro"/>
</dbReference>
<dbReference type="PROSITE" id="PS51192">
    <property type="entry name" value="HELICASE_ATP_BIND_1"/>
    <property type="match status" value="1"/>
</dbReference>
<sequence>MNGQIDLLALYNQDKEEFKHKLSGPEMWNMALARRNQLLKTHLSNVSKLARKFGSRFGMEEILWVAGYLHDYGKGSPQWQEYLIKRLMYEDVSMVPHSIYGAKYCFTKANFFQHIAEMLGNIIMSHHGSLYDNISPDGETVLKDVLTNETEVKIPAEFSIDFELLNNEFMNIINSDKQADKPFYMSMLIKLAYSCLVDADRLDALGVENSELYSPAAPEWDVLISNLEKKISKLQAKEQSEMSILRKRGSEDCKTAGLRDIGIYKLEVATGGGKTFASLRFALEHARHHKLDRIIYVIPYLSIISQTAKEIRNALNLDDNMVLEHHSGFLPDNEQYYKLHTDRWDATIIITTQVQFLESIFSAKGSDLRKFHNMGNSVLIFDEAQSIPIKVIHLFNSAINFINKICKSTVLLCTATQPPFESALRKLRFSNHPSLTKYREPPKRYEIRNQLKTGGYTYSELAEFVLKKAQKSTLVILNTKKAVKLLYKELHNKGIPVFHLSNNMCSTHLNNEIEKITKRLEKDMPVLCISSQLIEAGVDISFDCVIRDLAGLDSIFQAAGRCNRHGKPEIGNVYVINIRDENLSKLPDIKKGAAITRRLFNEDKIYDINLYYNHYFYTQQSEMDYNIDGGSVYDLLSCNKQGQGAYLKRKDKQGMKPPGIWSAIRSAADEFYVIDKGRMDIIVHYGESTELLEKYNIATDIVDKRNILKKLGGFSISLYQYQLDALKRNGAVDDQNYKGLTVLKNDFYDKIIGLNV</sequence>
<dbReference type="EMBL" id="QGDL01000002">
    <property type="protein sequence ID" value="PWJ31432.1"/>
    <property type="molecule type" value="Genomic_DNA"/>
</dbReference>
<evidence type="ECO:0000313" key="13">
    <source>
        <dbReference type="Proteomes" id="UP000245845"/>
    </source>
</evidence>
<dbReference type="PROSITE" id="PS51643">
    <property type="entry name" value="HD_CAS3"/>
    <property type="match status" value="1"/>
</dbReference>
<dbReference type="Proteomes" id="UP000245845">
    <property type="component" value="Unassembled WGS sequence"/>
</dbReference>
<dbReference type="InterPro" id="IPR006674">
    <property type="entry name" value="HD_domain"/>
</dbReference>
<dbReference type="AlphaFoldDB" id="A0A2Y9B9T6"/>
<protein>
    <submittedName>
        <fullName evidence="12">CRISPR-associated Cas3 family helicase</fullName>
    </submittedName>
</protein>
<evidence type="ECO:0000256" key="5">
    <source>
        <dbReference type="ARBA" id="ARBA00022741"/>
    </source>
</evidence>
<keyword evidence="6" id="KW-0378">Hydrolase</keyword>
<dbReference type="Gene3D" id="1.10.3210.30">
    <property type="match status" value="1"/>
</dbReference>
<dbReference type="Pfam" id="PF22590">
    <property type="entry name" value="Cas3-like_C_2"/>
    <property type="match status" value="1"/>
</dbReference>
<comment type="similarity">
    <text evidence="1">In the N-terminal section; belongs to the CRISPR-associated nuclease Cas3-HD family.</text>
</comment>
<dbReference type="InterPro" id="IPR014001">
    <property type="entry name" value="Helicase_ATP-bd"/>
</dbReference>
<feature type="domain" description="Helicase ATP-binding" evidence="10">
    <location>
        <begin position="266"/>
        <end position="435"/>
    </location>
</feature>
<dbReference type="GO" id="GO:0016787">
    <property type="term" value="F:hydrolase activity"/>
    <property type="evidence" value="ECO:0007669"/>
    <property type="project" value="UniProtKB-KW"/>
</dbReference>
<keyword evidence="3" id="KW-0540">Nuclease</keyword>
<accession>A0A2Y9B9T6</accession>
<dbReference type="GO" id="GO:0004386">
    <property type="term" value="F:helicase activity"/>
    <property type="evidence" value="ECO:0007669"/>
    <property type="project" value="UniProtKB-KW"/>
</dbReference>
<dbReference type="InterPro" id="IPR006483">
    <property type="entry name" value="CRISPR-assoc_Cas3_HD"/>
</dbReference>
<dbReference type="SUPFAM" id="SSF52540">
    <property type="entry name" value="P-loop containing nucleoside triphosphate hydrolases"/>
    <property type="match status" value="1"/>
</dbReference>
<dbReference type="Pfam" id="PF00270">
    <property type="entry name" value="DEAD"/>
    <property type="match status" value="1"/>
</dbReference>